<organism evidence="1 2">
    <name type="scientific">Maritimibacter fusiformis</name>
    <dbReference type="NCBI Taxonomy" id="2603819"/>
    <lineage>
        <taxon>Bacteria</taxon>
        <taxon>Pseudomonadati</taxon>
        <taxon>Pseudomonadota</taxon>
        <taxon>Alphaproteobacteria</taxon>
        <taxon>Rhodobacterales</taxon>
        <taxon>Roseobacteraceae</taxon>
        <taxon>Maritimibacter</taxon>
    </lineage>
</organism>
<sequence length="77" mass="8395">MSPDKMIHMANQIAAFFNTQPGGDGAEKVAAHLSDFWEERMRRQLFAHVDAGGDRLDPLVLAAVAHLRQPAGQTPDA</sequence>
<comment type="caution">
    <text evidence="1">The sequence shown here is derived from an EMBL/GenBank/DDBJ whole genome shotgun (WGS) entry which is preliminary data.</text>
</comment>
<proteinExistence type="predicted"/>
<evidence type="ECO:0000313" key="1">
    <source>
        <dbReference type="EMBL" id="TYB79962.1"/>
    </source>
</evidence>
<keyword evidence="2" id="KW-1185">Reference proteome</keyword>
<dbReference type="Proteomes" id="UP000322080">
    <property type="component" value="Unassembled WGS sequence"/>
</dbReference>
<dbReference type="Pfam" id="PF11390">
    <property type="entry name" value="FdsD"/>
    <property type="match status" value="1"/>
</dbReference>
<dbReference type="EMBL" id="VSIY01000014">
    <property type="protein sequence ID" value="TYB79962.1"/>
    <property type="molecule type" value="Genomic_DNA"/>
</dbReference>
<protein>
    <submittedName>
        <fullName evidence="1">Formate dehydrogenase subunit delta</fullName>
    </submittedName>
</protein>
<gene>
    <name evidence="1" type="ORF">FVF75_14080</name>
</gene>
<dbReference type="RefSeq" id="WP_148379113.1">
    <property type="nucleotide sequence ID" value="NZ_VSIY01000014.1"/>
</dbReference>
<dbReference type="AlphaFoldDB" id="A0A5D0REM6"/>
<evidence type="ECO:0000313" key="2">
    <source>
        <dbReference type="Proteomes" id="UP000322080"/>
    </source>
</evidence>
<accession>A0A5D0REM6</accession>
<dbReference type="InterPro" id="IPR021074">
    <property type="entry name" value="Formate_DH_dsu"/>
</dbReference>
<name>A0A5D0REM6_9RHOB</name>
<reference evidence="1 2" key="1">
    <citation type="submission" date="2019-08" db="EMBL/GenBank/DDBJ databases">
        <title>Identification of a novel species of the genus Boseongicola.</title>
        <authorList>
            <person name="Zhang X.-Q."/>
        </authorList>
    </citation>
    <scope>NUCLEOTIDE SEQUENCE [LARGE SCALE GENOMIC DNA]</scope>
    <source>
        <strain evidence="1 2">HY14</strain>
    </source>
</reference>